<dbReference type="AlphaFoldDB" id="A0A1Y0IMK9"/>
<name>A0A1Y0IMK9_9BACL</name>
<dbReference type="GO" id="GO:0022857">
    <property type="term" value="F:transmembrane transporter activity"/>
    <property type="evidence" value="ECO:0007669"/>
    <property type="project" value="InterPro"/>
</dbReference>
<sequence>MNPTRLLILFLSINIINYVDRQILSGVFPLLKEHFLLSDAALGLLGSAFMITYSLTSIPFGKWADRWLPHKVAAIGVAVWSVATVSSALAWSFASLFVFRALVGIGEAAYVSTAGTILSNAYPERKRSAVLGLFNLGMPIGGALGVVLGGWLGVNFGWQWAFFIVGVPGLILAYLAWKLPLRKQVTTENRATFGWDELIRLFTKNRPFLYTALGYAGISFAFGAIVLFVPTFFERSFGYSLEKATLLAGGLQVGAGLLGAPLGGWIADLWLKRTGRGRAYTLVVSMALSAIFLWAGLFLQSFLAFFLSAFFMLWHVGVATALVFDVTDKAIWNTAAAAAMFVMHFLGDIPSPYLVGLISDHTSLLFAFSLLPIPMLLASFFFWKAGTYLPKRASSS</sequence>
<feature type="transmembrane region" description="Helical" evidence="6">
    <location>
        <begin position="72"/>
        <end position="91"/>
    </location>
</feature>
<proteinExistence type="predicted"/>
<feature type="transmembrane region" description="Helical" evidence="6">
    <location>
        <begin position="97"/>
        <end position="118"/>
    </location>
</feature>
<protein>
    <recommendedName>
        <fullName evidence="7">Major facilitator superfamily (MFS) profile domain-containing protein</fullName>
    </recommendedName>
</protein>
<evidence type="ECO:0000256" key="2">
    <source>
        <dbReference type="ARBA" id="ARBA00022448"/>
    </source>
</evidence>
<dbReference type="KEGG" id="tum:CBW65_12755"/>
<dbReference type="InterPro" id="IPR020846">
    <property type="entry name" value="MFS_dom"/>
</dbReference>
<dbReference type="Proteomes" id="UP000195437">
    <property type="component" value="Chromosome"/>
</dbReference>
<feature type="transmembrane region" description="Helical" evidence="6">
    <location>
        <begin position="336"/>
        <end position="358"/>
    </location>
</feature>
<dbReference type="PANTHER" id="PTHR23505:SF79">
    <property type="entry name" value="PROTEIN SPINSTER"/>
    <property type="match status" value="1"/>
</dbReference>
<dbReference type="PANTHER" id="PTHR23505">
    <property type="entry name" value="SPINSTER"/>
    <property type="match status" value="1"/>
</dbReference>
<dbReference type="InterPro" id="IPR011701">
    <property type="entry name" value="MFS"/>
</dbReference>
<evidence type="ECO:0000256" key="5">
    <source>
        <dbReference type="ARBA" id="ARBA00023136"/>
    </source>
</evidence>
<dbReference type="InterPro" id="IPR036259">
    <property type="entry name" value="MFS_trans_sf"/>
</dbReference>
<gene>
    <name evidence="8" type="ORF">CBW65_12755</name>
</gene>
<keyword evidence="2" id="KW-0813">Transport</keyword>
<evidence type="ECO:0000256" key="4">
    <source>
        <dbReference type="ARBA" id="ARBA00022989"/>
    </source>
</evidence>
<feature type="transmembrane region" description="Helical" evidence="6">
    <location>
        <begin position="303"/>
        <end position="324"/>
    </location>
</feature>
<comment type="subcellular location">
    <subcellularLocation>
        <location evidence="1">Cell membrane</location>
        <topology evidence="1">Multi-pass membrane protein</topology>
    </subcellularLocation>
</comment>
<dbReference type="OrthoDB" id="9773404at2"/>
<evidence type="ECO:0000313" key="8">
    <source>
        <dbReference type="EMBL" id="ARU61802.1"/>
    </source>
</evidence>
<evidence type="ECO:0000256" key="3">
    <source>
        <dbReference type="ARBA" id="ARBA00022692"/>
    </source>
</evidence>
<evidence type="ECO:0000256" key="1">
    <source>
        <dbReference type="ARBA" id="ARBA00004651"/>
    </source>
</evidence>
<feature type="transmembrane region" description="Helical" evidence="6">
    <location>
        <begin position="364"/>
        <end position="383"/>
    </location>
</feature>
<dbReference type="RefSeq" id="WP_087457172.1">
    <property type="nucleotide sequence ID" value="NZ_CP021434.1"/>
</dbReference>
<evidence type="ECO:0000259" key="7">
    <source>
        <dbReference type="PROSITE" id="PS50850"/>
    </source>
</evidence>
<feature type="transmembrane region" description="Helical" evidence="6">
    <location>
        <begin position="208"/>
        <end position="233"/>
    </location>
</feature>
<reference evidence="9" key="1">
    <citation type="submission" date="2017-05" db="EMBL/GenBank/DDBJ databases">
        <authorList>
            <person name="Sung H."/>
        </authorList>
    </citation>
    <scope>NUCLEOTIDE SEQUENCE [LARGE SCALE GENOMIC DNA]</scope>
    <source>
        <strain evidence="9">AR23208</strain>
    </source>
</reference>
<dbReference type="PROSITE" id="PS50850">
    <property type="entry name" value="MFS"/>
    <property type="match status" value="1"/>
</dbReference>
<feature type="domain" description="Major facilitator superfamily (MFS) profile" evidence="7">
    <location>
        <begin position="6"/>
        <end position="387"/>
    </location>
</feature>
<dbReference type="InterPro" id="IPR044770">
    <property type="entry name" value="MFS_spinster-like"/>
</dbReference>
<dbReference type="CDD" id="cd17328">
    <property type="entry name" value="MFS_spinster_like"/>
    <property type="match status" value="1"/>
</dbReference>
<dbReference type="Gene3D" id="1.20.1250.20">
    <property type="entry name" value="MFS general substrate transporter like domains"/>
    <property type="match status" value="2"/>
</dbReference>
<dbReference type="EMBL" id="CP021434">
    <property type="protein sequence ID" value="ARU61802.1"/>
    <property type="molecule type" value="Genomic_DNA"/>
</dbReference>
<feature type="transmembrane region" description="Helical" evidence="6">
    <location>
        <begin position="279"/>
        <end position="297"/>
    </location>
</feature>
<feature type="transmembrane region" description="Helical" evidence="6">
    <location>
        <begin position="158"/>
        <end position="177"/>
    </location>
</feature>
<dbReference type="SUPFAM" id="SSF103473">
    <property type="entry name" value="MFS general substrate transporter"/>
    <property type="match status" value="1"/>
</dbReference>
<keyword evidence="3 6" id="KW-0812">Transmembrane</keyword>
<keyword evidence="5 6" id="KW-0472">Membrane</keyword>
<organism evidence="8 9">
    <name type="scientific">Tumebacillus avium</name>
    <dbReference type="NCBI Taxonomy" id="1903704"/>
    <lineage>
        <taxon>Bacteria</taxon>
        <taxon>Bacillati</taxon>
        <taxon>Bacillota</taxon>
        <taxon>Bacilli</taxon>
        <taxon>Bacillales</taxon>
        <taxon>Alicyclobacillaceae</taxon>
        <taxon>Tumebacillus</taxon>
    </lineage>
</organism>
<evidence type="ECO:0000256" key="6">
    <source>
        <dbReference type="SAM" id="Phobius"/>
    </source>
</evidence>
<feature type="transmembrane region" description="Helical" evidence="6">
    <location>
        <begin position="40"/>
        <end position="60"/>
    </location>
</feature>
<dbReference type="GO" id="GO:0005886">
    <property type="term" value="C:plasma membrane"/>
    <property type="evidence" value="ECO:0007669"/>
    <property type="project" value="UniProtKB-SubCell"/>
</dbReference>
<feature type="transmembrane region" description="Helical" evidence="6">
    <location>
        <begin position="245"/>
        <end position="267"/>
    </location>
</feature>
<keyword evidence="9" id="KW-1185">Reference proteome</keyword>
<keyword evidence="4 6" id="KW-1133">Transmembrane helix</keyword>
<feature type="transmembrane region" description="Helical" evidence="6">
    <location>
        <begin position="130"/>
        <end position="152"/>
    </location>
</feature>
<evidence type="ECO:0000313" key="9">
    <source>
        <dbReference type="Proteomes" id="UP000195437"/>
    </source>
</evidence>
<dbReference type="Pfam" id="PF07690">
    <property type="entry name" value="MFS_1"/>
    <property type="match status" value="1"/>
</dbReference>
<accession>A0A1Y0IMK9</accession>